<protein>
    <submittedName>
        <fullName evidence="3">Uncharacterized protein</fullName>
    </submittedName>
</protein>
<dbReference type="EMBL" id="CH408030">
    <property type="protein sequence ID" value="EAQ90683.1"/>
    <property type="molecule type" value="Genomic_DNA"/>
</dbReference>
<feature type="coiled-coil region" evidence="1">
    <location>
        <begin position="348"/>
        <end position="377"/>
    </location>
</feature>
<feature type="region of interest" description="Disordered" evidence="2">
    <location>
        <begin position="113"/>
        <end position="159"/>
    </location>
</feature>
<dbReference type="GeneID" id="4388820"/>
<sequence>MARARAAERGGQAKHIGARPDSGGWGRKLRSPKEAPAREEAAPAEESYSADPLMMFYNKISPAKWREKSESAAVASESRSEASGIEAEARSREAEARSREAELLRALERHQTDKARRALERHRADKARRALKEHQTDKARRALERHRADKARRALEGHQTDKVRLAQEARLREVPANIEVPFEELKALHKIGPLAAHKRVMILASFKRQQLEFDVAENPDPANGKRWPRRADTELRWWIINNNLHQFLYRNPREERRRVEIMDRQRLVARKKLHISPDTPDPVDEVEAWVRKFLVQRDAQAIVRKSKEFTRKNHRRLVLAERAGFHALIAQGLPEVGDARRGRIIAGLRRKEERLAKINAKKQRKALKKAIKKSEAASK</sequence>
<dbReference type="InParanoid" id="Q2HAY6"/>
<proteinExistence type="predicted"/>
<evidence type="ECO:0000313" key="4">
    <source>
        <dbReference type="Proteomes" id="UP000001056"/>
    </source>
</evidence>
<feature type="region of interest" description="Disordered" evidence="2">
    <location>
        <begin position="64"/>
        <end position="95"/>
    </location>
</feature>
<name>Q2HAY6_CHAGB</name>
<keyword evidence="4" id="KW-1185">Reference proteome</keyword>
<evidence type="ECO:0000313" key="3">
    <source>
        <dbReference type="EMBL" id="EAQ90683.1"/>
    </source>
</evidence>
<dbReference type="Proteomes" id="UP000001056">
    <property type="component" value="Unassembled WGS sequence"/>
</dbReference>
<dbReference type="OrthoDB" id="10410523at2759"/>
<keyword evidence="1" id="KW-0175">Coiled coil</keyword>
<dbReference type="RefSeq" id="XP_001229134.1">
    <property type="nucleotide sequence ID" value="XM_001229133.1"/>
</dbReference>
<dbReference type="HOGENOM" id="CLU_729583_0_0_1"/>
<reference evidence="4" key="1">
    <citation type="journal article" date="2015" name="Genome Announc.">
        <title>Draft genome sequence of the cellulolytic fungus Chaetomium globosum.</title>
        <authorList>
            <person name="Cuomo C.A."/>
            <person name="Untereiner W.A."/>
            <person name="Ma L.-J."/>
            <person name="Grabherr M."/>
            <person name="Birren B.W."/>
        </authorList>
    </citation>
    <scope>NUCLEOTIDE SEQUENCE [LARGE SCALE GENOMIC DNA]</scope>
    <source>
        <strain evidence="4">ATCC 6205 / CBS 148.51 / DSM 1962 / NBRC 6347 / NRRL 1970</strain>
    </source>
</reference>
<dbReference type="AlphaFoldDB" id="Q2HAY6"/>
<dbReference type="VEuPathDB" id="FungiDB:CHGG_02618"/>
<feature type="compositionally biased region" description="Low complexity" evidence="2">
    <location>
        <begin position="71"/>
        <end position="86"/>
    </location>
</feature>
<organism evidence="3 4">
    <name type="scientific">Chaetomium globosum (strain ATCC 6205 / CBS 148.51 / DSM 1962 / NBRC 6347 / NRRL 1970)</name>
    <name type="common">Soil fungus</name>
    <dbReference type="NCBI Taxonomy" id="306901"/>
    <lineage>
        <taxon>Eukaryota</taxon>
        <taxon>Fungi</taxon>
        <taxon>Dikarya</taxon>
        <taxon>Ascomycota</taxon>
        <taxon>Pezizomycotina</taxon>
        <taxon>Sordariomycetes</taxon>
        <taxon>Sordariomycetidae</taxon>
        <taxon>Sordariales</taxon>
        <taxon>Chaetomiaceae</taxon>
        <taxon>Chaetomium</taxon>
    </lineage>
</organism>
<gene>
    <name evidence="3" type="ORF">CHGG_02618</name>
</gene>
<accession>Q2HAY6</accession>
<evidence type="ECO:0000256" key="2">
    <source>
        <dbReference type="SAM" id="MobiDB-lite"/>
    </source>
</evidence>
<evidence type="ECO:0000256" key="1">
    <source>
        <dbReference type="SAM" id="Coils"/>
    </source>
</evidence>
<feature type="compositionally biased region" description="Basic and acidic residues" evidence="2">
    <location>
        <begin position="31"/>
        <end position="41"/>
    </location>
</feature>
<feature type="region of interest" description="Disordered" evidence="2">
    <location>
        <begin position="1"/>
        <end position="52"/>
    </location>
</feature>